<reference evidence="2 3" key="1">
    <citation type="submission" date="2024-05" db="EMBL/GenBank/DDBJ databases">
        <authorList>
            <person name="Duchaud E."/>
        </authorList>
    </citation>
    <scope>NUCLEOTIDE SEQUENCE [LARGE SCALE GENOMIC DNA]</scope>
    <source>
        <strain evidence="2">Ena-SAMPLE-TAB-13-05-2024-13:56:06:370-140309</strain>
    </source>
</reference>
<dbReference type="Pfam" id="PF18864">
    <property type="entry name" value="AbiTii"/>
    <property type="match status" value="1"/>
</dbReference>
<evidence type="ECO:0000313" key="2">
    <source>
        <dbReference type="EMBL" id="CAL2082848.1"/>
    </source>
</evidence>
<keyword evidence="3" id="KW-1185">Reference proteome</keyword>
<dbReference type="RefSeq" id="WP_101903694.1">
    <property type="nucleotide sequence ID" value="NZ_OZ038524.1"/>
</dbReference>
<evidence type="ECO:0000313" key="3">
    <source>
        <dbReference type="Proteomes" id="UP001497514"/>
    </source>
</evidence>
<proteinExistence type="predicted"/>
<protein>
    <recommendedName>
        <fullName evidence="1">AbiTii domain-containing protein</fullName>
    </recommendedName>
</protein>
<gene>
    <name evidence="2" type="ORF">TD3509T_1429</name>
</gene>
<name>A0ABP1EKM8_9FLAO</name>
<dbReference type="EMBL" id="OZ038524">
    <property type="protein sequence ID" value="CAL2082848.1"/>
    <property type="molecule type" value="Genomic_DNA"/>
</dbReference>
<sequence>MIKDLIKDLTYDKINLNQALTRAKLIAYELNNNDFKSWIDKELNGYKNGDKLPHYRIIPCDVYALTETFGEKRLIQCDLTDLDKNGKIYKMEAMQSISTIELGLKESNSKIYGYEDFPLGFVKIVKELTNNSSITSIKRRIQFSQTLHILNLTKQKLIDTLLELNYTFPNLQDNYKNTMENNEKTNTIINNHIYGKNANSAIGIGDNINQKIENVNHQKIEKVISDLKKLGVPNENIIEVKNIVNKETNKVDLGKQLMSWVGKITKKGIEKGIEIQVPEIMDKIQELI</sequence>
<accession>A0ABP1EKM8</accession>
<dbReference type="Proteomes" id="UP001497514">
    <property type="component" value="Chromosome"/>
</dbReference>
<feature type="domain" description="AbiTii" evidence="1">
    <location>
        <begin position="2"/>
        <end position="188"/>
    </location>
</feature>
<evidence type="ECO:0000259" key="1">
    <source>
        <dbReference type="Pfam" id="PF18864"/>
    </source>
</evidence>
<dbReference type="InterPro" id="IPR041304">
    <property type="entry name" value="AbiTii"/>
</dbReference>
<organism evidence="2 3">
    <name type="scientific">Tenacibaculum dicentrarchi</name>
    <dbReference type="NCBI Taxonomy" id="669041"/>
    <lineage>
        <taxon>Bacteria</taxon>
        <taxon>Pseudomonadati</taxon>
        <taxon>Bacteroidota</taxon>
        <taxon>Flavobacteriia</taxon>
        <taxon>Flavobacteriales</taxon>
        <taxon>Flavobacteriaceae</taxon>
        <taxon>Tenacibaculum</taxon>
    </lineage>
</organism>